<comment type="caution">
    <text evidence="3">The sequence shown here is derived from an EMBL/GenBank/DDBJ whole genome shotgun (WGS) entry which is preliminary data.</text>
</comment>
<dbReference type="Gene3D" id="3.40.50.450">
    <property type="match status" value="1"/>
</dbReference>
<keyword evidence="4" id="KW-1185">Reference proteome</keyword>
<evidence type="ECO:0000256" key="1">
    <source>
        <dbReference type="ARBA" id="ARBA00006525"/>
    </source>
</evidence>
<evidence type="ECO:0000313" key="3">
    <source>
        <dbReference type="EMBL" id="MRX70581.1"/>
    </source>
</evidence>
<dbReference type="PANTHER" id="PTHR43022:SF1">
    <property type="entry name" value="PROTEIN SMF"/>
    <property type="match status" value="1"/>
</dbReference>
<dbReference type="AlphaFoldDB" id="A0A7X2LWU0"/>
<reference evidence="3 4" key="1">
    <citation type="submission" date="2019-11" db="EMBL/GenBank/DDBJ databases">
        <title>Bacillus lacus genome.</title>
        <authorList>
            <person name="Allen C.J."/>
            <person name="Newman J.D."/>
        </authorList>
    </citation>
    <scope>NUCLEOTIDE SEQUENCE [LARGE SCALE GENOMIC DNA]</scope>
    <source>
        <strain evidence="3 4">KCTC 33946</strain>
    </source>
</reference>
<gene>
    <name evidence="3" type="primary">dprA</name>
    <name evidence="3" type="ORF">GJU40_00170</name>
</gene>
<proteinExistence type="inferred from homology"/>
<organism evidence="3 4">
    <name type="scientific">Metabacillus lacus</name>
    <dbReference type="NCBI Taxonomy" id="1983721"/>
    <lineage>
        <taxon>Bacteria</taxon>
        <taxon>Bacillati</taxon>
        <taxon>Bacillota</taxon>
        <taxon>Bacilli</taxon>
        <taxon>Bacillales</taxon>
        <taxon>Bacillaceae</taxon>
        <taxon>Metabacillus</taxon>
    </lineage>
</organism>
<dbReference type="SUPFAM" id="SSF102405">
    <property type="entry name" value="MCP/YpsA-like"/>
    <property type="match status" value="1"/>
</dbReference>
<dbReference type="Pfam" id="PF02481">
    <property type="entry name" value="DNA_processg_A"/>
    <property type="match status" value="1"/>
</dbReference>
<sequence length="288" mass="31456">MEETRLNLIKMCASGKVSSKTISQLFIKNPTLSLLQDSGPASPLDNSRLSHLLKEISQHPADNLLQQCKQQNIELITILDDKYPPLLKEIYDPPALLYCKGNTDLLGIRSLSVVGTRTPSSYGKNMISSLLSPLLKDGWVMISGLAEGIDALAHQEAIRQSGKTIGVIAGGHRHIYPSSNKELAAIMAKEHLILSEYPPDTRPKKWQFPLRNRIISGLSMGTLVVEAKEKSGSLITASAALNEGREVFAVPGNILQDTAKGTNRLIQQGAKLVMTAEDITEELSYLYA</sequence>
<evidence type="ECO:0000313" key="4">
    <source>
        <dbReference type="Proteomes" id="UP000448867"/>
    </source>
</evidence>
<feature type="domain" description="Smf/DprA SLOG" evidence="2">
    <location>
        <begin position="75"/>
        <end position="283"/>
    </location>
</feature>
<comment type="similarity">
    <text evidence="1">Belongs to the DprA/Smf family.</text>
</comment>
<dbReference type="OrthoDB" id="9785707at2"/>
<name>A0A7X2LWU0_9BACI</name>
<accession>A0A7X2LWU0</accession>
<dbReference type="InterPro" id="IPR057666">
    <property type="entry name" value="DrpA_SLOG"/>
</dbReference>
<protein>
    <submittedName>
        <fullName evidence="3">DNA-protecting protein DprA</fullName>
    </submittedName>
</protein>
<dbReference type="GO" id="GO:0009294">
    <property type="term" value="P:DNA-mediated transformation"/>
    <property type="evidence" value="ECO:0007669"/>
    <property type="project" value="InterPro"/>
</dbReference>
<dbReference type="InterPro" id="IPR003488">
    <property type="entry name" value="DprA"/>
</dbReference>
<dbReference type="EMBL" id="WKKI01000001">
    <property type="protein sequence ID" value="MRX70581.1"/>
    <property type="molecule type" value="Genomic_DNA"/>
</dbReference>
<dbReference type="NCBIfam" id="TIGR00732">
    <property type="entry name" value="dprA"/>
    <property type="match status" value="1"/>
</dbReference>
<dbReference type="RefSeq" id="WP_154305668.1">
    <property type="nucleotide sequence ID" value="NZ_WKKI01000001.1"/>
</dbReference>
<dbReference type="Proteomes" id="UP000448867">
    <property type="component" value="Unassembled WGS sequence"/>
</dbReference>
<evidence type="ECO:0000259" key="2">
    <source>
        <dbReference type="Pfam" id="PF02481"/>
    </source>
</evidence>
<dbReference type="PANTHER" id="PTHR43022">
    <property type="entry name" value="PROTEIN SMF"/>
    <property type="match status" value="1"/>
</dbReference>